<dbReference type="InterPro" id="IPR017475">
    <property type="entry name" value="EPS_sugar_tfrase"/>
</dbReference>
<gene>
    <name evidence="9" type="ORF">FOY51_23070</name>
</gene>
<dbReference type="AlphaFoldDB" id="A0A5A7S7P9"/>
<keyword evidence="4 7" id="KW-0812">Transmembrane</keyword>
<dbReference type="Gene3D" id="3.40.50.720">
    <property type="entry name" value="NAD(P)-binding Rossmann-like Domain"/>
    <property type="match status" value="1"/>
</dbReference>
<keyword evidence="3 9" id="KW-0808">Transferase</keyword>
<dbReference type="Pfam" id="PF02397">
    <property type="entry name" value="Bac_transf"/>
    <property type="match status" value="1"/>
</dbReference>
<evidence type="ECO:0000256" key="4">
    <source>
        <dbReference type="ARBA" id="ARBA00022692"/>
    </source>
</evidence>
<evidence type="ECO:0000256" key="6">
    <source>
        <dbReference type="ARBA" id="ARBA00023136"/>
    </source>
</evidence>
<dbReference type="GO" id="GO:0016780">
    <property type="term" value="F:phosphotransferase activity, for other substituted phosphate groups"/>
    <property type="evidence" value="ECO:0007669"/>
    <property type="project" value="TreeGrafter"/>
</dbReference>
<protein>
    <submittedName>
        <fullName evidence="9">Sugar transferase</fullName>
    </submittedName>
</protein>
<dbReference type="Proteomes" id="UP000322244">
    <property type="component" value="Unassembled WGS sequence"/>
</dbReference>
<dbReference type="OrthoDB" id="9808602at2"/>
<keyword evidence="5 7" id="KW-1133">Transmembrane helix</keyword>
<evidence type="ECO:0000256" key="2">
    <source>
        <dbReference type="ARBA" id="ARBA00006464"/>
    </source>
</evidence>
<accession>A0A5A7S7P9</accession>
<evidence type="ECO:0000256" key="5">
    <source>
        <dbReference type="ARBA" id="ARBA00022989"/>
    </source>
</evidence>
<comment type="caution">
    <text evidence="9">The sequence shown here is derived from an EMBL/GenBank/DDBJ whole genome shotgun (WGS) entry which is preliminary data.</text>
</comment>
<dbReference type="Pfam" id="PF13727">
    <property type="entry name" value="CoA_binding_3"/>
    <property type="match status" value="1"/>
</dbReference>
<proteinExistence type="inferred from homology"/>
<evidence type="ECO:0000256" key="7">
    <source>
        <dbReference type="SAM" id="Phobius"/>
    </source>
</evidence>
<keyword evidence="6 7" id="KW-0472">Membrane</keyword>
<evidence type="ECO:0000313" key="10">
    <source>
        <dbReference type="Proteomes" id="UP000322244"/>
    </source>
</evidence>
<keyword evidence="10" id="KW-1185">Reference proteome</keyword>
<dbReference type="NCBIfam" id="TIGR03025">
    <property type="entry name" value="EPS_sugtrans"/>
    <property type="match status" value="1"/>
</dbReference>
<feature type="transmembrane region" description="Helical" evidence="7">
    <location>
        <begin position="135"/>
        <end position="154"/>
    </location>
</feature>
<feature type="transmembrane region" description="Helical" evidence="7">
    <location>
        <begin position="73"/>
        <end position="91"/>
    </location>
</feature>
<dbReference type="RefSeq" id="WP_149432628.1">
    <property type="nucleotide sequence ID" value="NZ_VLNY01000016.1"/>
</dbReference>
<feature type="domain" description="Bacterial sugar transferase" evidence="8">
    <location>
        <begin position="308"/>
        <end position="495"/>
    </location>
</feature>
<sequence>MNFKANVGSSAVSARGSRAFWNSERERWQSEYKRRVQLTDAVVVTGAVALGQVVRFGTQESILKPAEISGIEYTALSVSIAVVWLILLTALNTRSPRVMGNGAEEYRRIGSATLRLFGLIAIASLLFQVDIARGYLAIAFPLGLIGLVLSRQGWRKYAVRQRRQGSYQTTVLVVGARNAARSMTTSFARDHTSGYRVVGVCTPGGDMAEDQSMTVPGDEVPIVGDEHSILDAVKLTGADTVVVTATEQLGNARIRDLVWELEPLNVDLVVTPGVVDVAGQRLEIRPVADMPLVHIEKPQYDRAKSFGKHAFDFCFALFALIAIAPVMLAVAIAIKTTSRGSVFYKSERMGIDGKPFAMIKFRSMYEDADRHLDALLRQNEGAGVLFKMRDDPRVTPIGKIMRKYSLDELPQFINVLRGEMSVVGPRPPLRREVEAYDGVVRRRLLVKPGVTGLWQVSGRSDLSWDESVRLDLSYVENWSMVQDLLIIKKTLSAVARSEGAY</sequence>
<evidence type="ECO:0000256" key="1">
    <source>
        <dbReference type="ARBA" id="ARBA00004141"/>
    </source>
</evidence>
<dbReference type="InterPro" id="IPR003362">
    <property type="entry name" value="Bact_transf"/>
</dbReference>
<feature type="transmembrane region" description="Helical" evidence="7">
    <location>
        <begin position="112"/>
        <end position="129"/>
    </location>
</feature>
<name>A0A5A7S7P9_9NOCA</name>
<dbReference type="PANTHER" id="PTHR30576:SF10">
    <property type="entry name" value="SLL5057 PROTEIN"/>
    <property type="match status" value="1"/>
</dbReference>
<comment type="similarity">
    <text evidence="2">Belongs to the bacterial sugar transferase family.</text>
</comment>
<evidence type="ECO:0000259" key="8">
    <source>
        <dbReference type="Pfam" id="PF02397"/>
    </source>
</evidence>
<comment type="subcellular location">
    <subcellularLocation>
        <location evidence="1">Membrane</location>
        <topology evidence="1">Multi-pass membrane protein</topology>
    </subcellularLocation>
</comment>
<evidence type="ECO:0000313" key="9">
    <source>
        <dbReference type="EMBL" id="KAA0018923.1"/>
    </source>
</evidence>
<organism evidence="9 10">
    <name type="scientific">Antrihabitans cavernicola</name>
    <dbReference type="NCBI Taxonomy" id="2495913"/>
    <lineage>
        <taxon>Bacteria</taxon>
        <taxon>Bacillati</taxon>
        <taxon>Actinomycetota</taxon>
        <taxon>Actinomycetes</taxon>
        <taxon>Mycobacteriales</taxon>
        <taxon>Nocardiaceae</taxon>
        <taxon>Antrihabitans</taxon>
    </lineage>
</organism>
<reference evidence="9 10" key="1">
    <citation type="submission" date="2019-07" db="EMBL/GenBank/DDBJ databases">
        <title>Rhodococcus cavernicolus sp. nov., isolated from a cave.</title>
        <authorList>
            <person name="Lee S.D."/>
        </authorList>
    </citation>
    <scope>NUCLEOTIDE SEQUENCE [LARGE SCALE GENOMIC DNA]</scope>
    <source>
        <strain evidence="9 10">C1-24</strain>
    </source>
</reference>
<dbReference type="EMBL" id="VLNY01000016">
    <property type="protein sequence ID" value="KAA0018923.1"/>
    <property type="molecule type" value="Genomic_DNA"/>
</dbReference>
<feature type="transmembrane region" description="Helical" evidence="7">
    <location>
        <begin position="310"/>
        <end position="334"/>
    </location>
</feature>
<evidence type="ECO:0000256" key="3">
    <source>
        <dbReference type="ARBA" id="ARBA00022679"/>
    </source>
</evidence>
<dbReference type="PANTHER" id="PTHR30576">
    <property type="entry name" value="COLANIC BIOSYNTHESIS UDP-GLUCOSE LIPID CARRIER TRANSFERASE"/>
    <property type="match status" value="1"/>
</dbReference>
<dbReference type="GO" id="GO:0016020">
    <property type="term" value="C:membrane"/>
    <property type="evidence" value="ECO:0007669"/>
    <property type="project" value="UniProtKB-SubCell"/>
</dbReference>